<evidence type="ECO:0000313" key="5">
    <source>
        <dbReference type="RefSeq" id="XP_053535025.1"/>
    </source>
</evidence>
<dbReference type="PANTHER" id="PTHR12277">
    <property type="entry name" value="ALPHA/BETA HYDROLASE DOMAIN-CONTAINING PROTEIN"/>
    <property type="match status" value="1"/>
</dbReference>
<gene>
    <name evidence="5" type="primary">LOC128630770</name>
</gene>
<keyword evidence="4" id="KW-1185">Reference proteome</keyword>
<dbReference type="KEGG" id="ipu:128630770"/>
<keyword evidence="2" id="KW-0812">Transmembrane</keyword>
<feature type="region of interest" description="Disordered" evidence="1">
    <location>
        <begin position="1"/>
        <end position="24"/>
    </location>
</feature>
<keyword evidence="2" id="KW-1133">Transmembrane helix</keyword>
<dbReference type="GeneID" id="128630770"/>
<keyword evidence="2" id="KW-0472">Membrane</keyword>
<evidence type="ECO:0000259" key="3">
    <source>
        <dbReference type="Pfam" id="PF00561"/>
    </source>
</evidence>
<dbReference type="SUPFAM" id="SSF53474">
    <property type="entry name" value="alpha/beta-Hydrolases"/>
    <property type="match status" value="1"/>
</dbReference>
<evidence type="ECO:0000313" key="4">
    <source>
        <dbReference type="Proteomes" id="UP000221080"/>
    </source>
</evidence>
<dbReference type="OrthoDB" id="10249433at2759"/>
<dbReference type="GO" id="GO:0005789">
    <property type="term" value="C:endoplasmic reticulum membrane"/>
    <property type="evidence" value="ECO:0007669"/>
    <property type="project" value="TreeGrafter"/>
</dbReference>
<dbReference type="GO" id="GO:0052651">
    <property type="term" value="P:monoacylglycerol catabolic process"/>
    <property type="evidence" value="ECO:0007669"/>
    <property type="project" value="TreeGrafter"/>
</dbReference>
<accession>A0A9F7QXR9</accession>
<protein>
    <submittedName>
        <fullName evidence="5">Lysophosphatidylserine lipase ABHD12</fullName>
    </submittedName>
</protein>
<feature type="domain" description="AB hydrolase-1" evidence="3">
    <location>
        <begin position="133"/>
        <end position="238"/>
    </location>
</feature>
<dbReference type="Gene3D" id="3.40.50.1820">
    <property type="entry name" value="alpha/beta hydrolase"/>
    <property type="match status" value="1"/>
</dbReference>
<feature type="transmembrane region" description="Helical" evidence="2">
    <location>
        <begin position="41"/>
        <end position="59"/>
    </location>
</feature>
<dbReference type="GO" id="GO:0047372">
    <property type="term" value="F:monoacylglycerol lipase activity"/>
    <property type="evidence" value="ECO:0007669"/>
    <property type="project" value="TreeGrafter"/>
</dbReference>
<dbReference type="GO" id="GO:0004622">
    <property type="term" value="F:phosphatidylcholine lysophospholipase activity"/>
    <property type="evidence" value="ECO:0007669"/>
    <property type="project" value="TreeGrafter"/>
</dbReference>
<dbReference type="AlphaFoldDB" id="A0A9F7QXR9"/>
<organism evidence="4 5">
    <name type="scientific">Ictalurus punctatus</name>
    <name type="common">Channel catfish</name>
    <name type="synonym">Silurus punctatus</name>
    <dbReference type="NCBI Taxonomy" id="7998"/>
    <lineage>
        <taxon>Eukaryota</taxon>
        <taxon>Metazoa</taxon>
        <taxon>Chordata</taxon>
        <taxon>Craniata</taxon>
        <taxon>Vertebrata</taxon>
        <taxon>Euteleostomi</taxon>
        <taxon>Actinopterygii</taxon>
        <taxon>Neopterygii</taxon>
        <taxon>Teleostei</taxon>
        <taxon>Ostariophysi</taxon>
        <taxon>Siluriformes</taxon>
        <taxon>Ictaluridae</taxon>
        <taxon>Ictalurus</taxon>
    </lineage>
</organism>
<dbReference type="PANTHER" id="PTHR12277:SF69">
    <property type="entry name" value="PROTEIN ABHD12B"/>
    <property type="match status" value="1"/>
</dbReference>
<dbReference type="Proteomes" id="UP000221080">
    <property type="component" value="Chromosome 3"/>
</dbReference>
<dbReference type="InterPro" id="IPR029058">
    <property type="entry name" value="AB_hydrolase_fold"/>
</dbReference>
<dbReference type="InterPro" id="IPR000073">
    <property type="entry name" value="AB_hydrolase_1"/>
</dbReference>
<sequence length="369" mass="41428">MRRRVDETAASKRTEGKSVKRETGEVQTKTKSSWWVWVKRGLIALCTLYVATPFILQFFPSVIQYLVYKHAVTYFVDLRRPCDLGLNHTVNMYLTSEAGVTLGVWHTVPEQKWKEAQGKSLAWYEQSLGDGSPVFIYLHGNTGNRAAPHRLGVANVLSALGYHVVVMDYRGFGDSTGKPTKGGLITDALHLYHWVRAHSKDSLVIIWGHSLGTVVATNIAVKLQEQGNPVDAVILEGAFTNIKCQKDSPNPSPGITGDFHTYSTTFPRTQLKQISIYCSMVKTANEDILFYSSLKKMTTPLMILHSKDDHMVPFRMAEELYNTAKSVLKSEDKVRLVAFDGSHGYLHNGLYRDPSLPNYIREFVQSVAK</sequence>
<dbReference type="Pfam" id="PF00561">
    <property type="entry name" value="Abhydrolase_1"/>
    <property type="match status" value="1"/>
</dbReference>
<reference evidence="5" key="2">
    <citation type="submission" date="2025-08" db="UniProtKB">
        <authorList>
            <consortium name="RefSeq"/>
        </authorList>
    </citation>
    <scope>IDENTIFICATION</scope>
    <source>
        <tissue evidence="5">Blood</tissue>
    </source>
</reference>
<evidence type="ECO:0000256" key="1">
    <source>
        <dbReference type="SAM" id="MobiDB-lite"/>
    </source>
</evidence>
<evidence type="ECO:0000256" key="2">
    <source>
        <dbReference type="SAM" id="Phobius"/>
    </source>
</evidence>
<reference evidence="4" key="1">
    <citation type="journal article" date="2016" name="Nat. Commun.">
        <title>The channel catfish genome sequence provides insights into the evolution of scale formation in teleosts.</title>
        <authorList>
            <person name="Liu Z."/>
            <person name="Liu S."/>
            <person name="Yao J."/>
            <person name="Bao L."/>
            <person name="Zhang J."/>
            <person name="Li Y."/>
            <person name="Jiang C."/>
            <person name="Sun L."/>
            <person name="Wang R."/>
            <person name="Zhang Y."/>
            <person name="Zhou T."/>
            <person name="Zeng Q."/>
            <person name="Fu Q."/>
            <person name="Gao S."/>
            <person name="Li N."/>
            <person name="Koren S."/>
            <person name="Jiang Y."/>
            <person name="Zimin A."/>
            <person name="Xu P."/>
            <person name="Phillippy A.M."/>
            <person name="Geng X."/>
            <person name="Song L."/>
            <person name="Sun F."/>
            <person name="Li C."/>
            <person name="Wang X."/>
            <person name="Chen A."/>
            <person name="Jin Y."/>
            <person name="Yuan Z."/>
            <person name="Yang Y."/>
            <person name="Tan S."/>
            <person name="Peatman E."/>
            <person name="Lu J."/>
            <person name="Qin Z."/>
            <person name="Dunham R."/>
            <person name="Li Z."/>
            <person name="Sonstegard T."/>
            <person name="Feng J."/>
            <person name="Danzmann R.G."/>
            <person name="Schroeder S."/>
            <person name="Scheffler B."/>
            <person name="Duke M.V."/>
            <person name="Ballard L."/>
            <person name="Kucuktas H."/>
            <person name="Kaltenboeck L."/>
            <person name="Liu H."/>
            <person name="Armbruster J."/>
            <person name="Xie Y."/>
            <person name="Kirby M.L."/>
            <person name="Tian Y."/>
            <person name="Flanagan M.E."/>
            <person name="Mu W."/>
            <person name="Waldbieser G.C."/>
        </authorList>
    </citation>
    <scope>NUCLEOTIDE SEQUENCE [LARGE SCALE GENOMIC DNA]</scope>
    <source>
        <strain evidence="4">SDA103</strain>
    </source>
</reference>
<dbReference type="RefSeq" id="XP_053535025.1">
    <property type="nucleotide sequence ID" value="XM_053679050.1"/>
</dbReference>
<dbReference type="GO" id="GO:0006660">
    <property type="term" value="P:phosphatidylserine catabolic process"/>
    <property type="evidence" value="ECO:0007669"/>
    <property type="project" value="TreeGrafter"/>
</dbReference>
<proteinExistence type="predicted"/>
<name>A0A9F7QXR9_ICTPU</name>